<dbReference type="PANTHER" id="PTHR21330">
    <property type="entry name" value="E3 SUMO-PROTEIN LIGASE NSE2"/>
    <property type="match status" value="1"/>
</dbReference>
<dbReference type="GO" id="GO:0080038">
    <property type="term" value="P:positive regulation of cytokinin-activated signaling pathway"/>
    <property type="evidence" value="ECO:0007669"/>
    <property type="project" value="EnsemblPlants"/>
</dbReference>
<evidence type="ECO:0000259" key="11">
    <source>
        <dbReference type="PROSITE" id="PS51044"/>
    </source>
</evidence>
<organism evidence="12 13">
    <name type="scientific">Kalanchoe fedtschenkoi</name>
    <name type="common">Lavender scallops</name>
    <name type="synonym">South American air plant</name>
    <dbReference type="NCBI Taxonomy" id="63787"/>
    <lineage>
        <taxon>Eukaryota</taxon>
        <taxon>Viridiplantae</taxon>
        <taxon>Streptophyta</taxon>
        <taxon>Embryophyta</taxon>
        <taxon>Tracheophyta</taxon>
        <taxon>Spermatophyta</taxon>
        <taxon>Magnoliopsida</taxon>
        <taxon>eudicotyledons</taxon>
        <taxon>Gunneridae</taxon>
        <taxon>Pentapetalae</taxon>
        <taxon>Saxifragales</taxon>
        <taxon>Crassulaceae</taxon>
        <taxon>Kalanchoe</taxon>
    </lineage>
</organism>
<keyword evidence="8" id="KW-0862">Zinc</keyword>
<dbReference type="OMA" id="VECKHIY"/>
<evidence type="ECO:0000256" key="7">
    <source>
        <dbReference type="ARBA" id="ARBA00022786"/>
    </source>
</evidence>
<evidence type="ECO:0000256" key="4">
    <source>
        <dbReference type="ARBA" id="ARBA00022679"/>
    </source>
</evidence>
<evidence type="ECO:0000256" key="9">
    <source>
        <dbReference type="ARBA" id="ARBA00023242"/>
    </source>
</evidence>
<dbReference type="Pfam" id="PF11789">
    <property type="entry name" value="zf-Nse"/>
    <property type="match status" value="1"/>
</dbReference>
<dbReference type="Gene3D" id="3.30.40.10">
    <property type="entry name" value="Zinc/RING finger domain, C3HC4 (zinc finger)"/>
    <property type="match status" value="1"/>
</dbReference>
<feature type="domain" description="SP-RING-type" evidence="11">
    <location>
        <begin position="145"/>
        <end position="233"/>
    </location>
</feature>
<evidence type="ECO:0000256" key="1">
    <source>
        <dbReference type="ARBA" id="ARBA00004123"/>
    </source>
</evidence>
<keyword evidence="7" id="KW-0833">Ubl conjugation pathway</keyword>
<keyword evidence="13" id="KW-1185">Reference proteome</keyword>
<dbReference type="CDD" id="cd16651">
    <property type="entry name" value="SPL-RING_NSE2"/>
    <property type="match status" value="1"/>
</dbReference>
<dbReference type="GO" id="GO:0045931">
    <property type="term" value="P:positive regulation of mitotic cell cycle"/>
    <property type="evidence" value="ECO:0007669"/>
    <property type="project" value="EnsemblPlants"/>
</dbReference>
<dbReference type="AlphaFoldDB" id="A0A7N0V881"/>
<dbReference type="PANTHER" id="PTHR21330:SF1">
    <property type="entry name" value="E3 SUMO-PROTEIN LIGASE NSE2"/>
    <property type="match status" value="1"/>
</dbReference>
<dbReference type="GO" id="GO:0061665">
    <property type="term" value="F:SUMO ligase activity"/>
    <property type="evidence" value="ECO:0007669"/>
    <property type="project" value="TreeGrafter"/>
</dbReference>
<dbReference type="GO" id="GO:0030915">
    <property type="term" value="C:Smc5-Smc6 complex"/>
    <property type="evidence" value="ECO:0007669"/>
    <property type="project" value="InterPro"/>
</dbReference>
<dbReference type="InterPro" id="IPR013083">
    <property type="entry name" value="Znf_RING/FYVE/PHD"/>
</dbReference>
<comment type="pathway">
    <text evidence="2">Protein modification; protein sumoylation.</text>
</comment>
<dbReference type="GO" id="GO:0008270">
    <property type="term" value="F:zinc ion binding"/>
    <property type="evidence" value="ECO:0007669"/>
    <property type="project" value="UniProtKB-KW"/>
</dbReference>
<evidence type="ECO:0000256" key="8">
    <source>
        <dbReference type="ARBA" id="ARBA00022833"/>
    </source>
</evidence>
<dbReference type="GO" id="GO:0060250">
    <property type="term" value="P:germ-line stem-cell niche homeostasis"/>
    <property type="evidence" value="ECO:0007669"/>
    <property type="project" value="EnsemblPlants"/>
</dbReference>
<dbReference type="EnsemblPlants" id="Kaladp0192s0023.1.v1.1">
    <property type="protein sequence ID" value="Kaladp0192s0023.1.v1.1"/>
    <property type="gene ID" value="Kaladp0192s0023.v1.1"/>
</dbReference>
<protein>
    <recommendedName>
        <fullName evidence="11">SP-RING-type domain-containing protein</fullName>
    </recommendedName>
</protein>
<dbReference type="GO" id="GO:0016925">
    <property type="term" value="P:protein sumoylation"/>
    <property type="evidence" value="ECO:0007669"/>
    <property type="project" value="UniProtKB-UniPathway"/>
</dbReference>
<evidence type="ECO:0000313" key="12">
    <source>
        <dbReference type="EnsemblPlants" id="Kaladp0192s0023.1.v1.1"/>
    </source>
</evidence>
<keyword evidence="4" id="KW-0808">Transferase</keyword>
<keyword evidence="6 10" id="KW-0863">Zinc-finger</keyword>
<evidence type="ECO:0000256" key="5">
    <source>
        <dbReference type="ARBA" id="ARBA00022723"/>
    </source>
</evidence>
<dbReference type="InterPro" id="IPR004181">
    <property type="entry name" value="Znf_MIZ"/>
</dbReference>
<evidence type="ECO:0000256" key="3">
    <source>
        <dbReference type="ARBA" id="ARBA00008212"/>
    </source>
</evidence>
<dbReference type="GO" id="GO:0032876">
    <property type="term" value="P:negative regulation of DNA endoreduplication"/>
    <property type="evidence" value="ECO:0007669"/>
    <property type="project" value="EnsemblPlants"/>
</dbReference>
<evidence type="ECO:0000256" key="2">
    <source>
        <dbReference type="ARBA" id="ARBA00004718"/>
    </source>
</evidence>
<dbReference type="GO" id="GO:0008284">
    <property type="term" value="P:positive regulation of cell population proliferation"/>
    <property type="evidence" value="ECO:0007669"/>
    <property type="project" value="EnsemblPlants"/>
</dbReference>
<evidence type="ECO:0000313" key="13">
    <source>
        <dbReference type="Proteomes" id="UP000594263"/>
    </source>
</evidence>
<dbReference type="GO" id="GO:0000724">
    <property type="term" value="P:double-strand break repair via homologous recombination"/>
    <property type="evidence" value="ECO:0007669"/>
    <property type="project" value="InterPro"/>
</dbReference>
<evidence type="ECO:0000256" key="6">
    <source>
        <dbReference type="ARBA" id="ARBA00022771"/>
    </source>
</evidence>
<accession>A0A7N0V881</accession>
<dbReference type="GO" id="GO:0005634">
    <property type="term" value="C:nucleus"/>
    <property type="evidence" value="ECO:0007669"/>
    <property type="project" value="UniProtKB-SubCell"/>
</dbReference>
<dbReference type="PROSITE" id="PS51044">
    <property type="entry name" value="ZF_SP_RING"/>
    <property type="match status" value="1"/>
</dbReference>
<keyword evidence="5" id="KW-0479">Metal-binding</keyword>
<reference evidence="12" key="1">
    <citation type="submission" date="2021-01" db="UniProtKB">
        <authorList>
            <consortium name="EnsemblPlants"/>
        </authorList>
    </citation>
    <scope>IDENTIFICATION</scope>
</reference>
<dbReference type="GO" id="GO:0010082">
    <property type="term" value="P:regulation of root meristem growth"/>
    <property type="evidence" value="ECO:0007669"/>
    <property type="project" value="EnsemblPlants"/>
</dbReference>
<dbReference type="Proteomes" id="UP000594263">
    <property type="component" value="Unplaced"/>
</dbReference>
<sequence>MASTSSHRGLGVGVGDAIKTAANSISADSQTLIADIRKFLPVLREVAVDLEKVNEGDHKVKQLEEAMIELLQTSEDCACFSSALVSVGNTYQLTEEPTDFKKLLEEEMLKLDSLSSVPQNSALLRQFKESVWSVHHGGQLMPSDEQEDIVMTGTQTNLLNISCPLSGKPVIQLADPVRCVECKHIYEKTAIMQYIMTKRAGAKCPVAACPRVLTSAKVLCDPLLLVEIEEMRRSKSNQADRSIEDFTALDEEG</sequence>
<keyword evidence="9" id="KW-0539">Nucleus</keyword>
<comment type="subcellular location">
    <subcellularLocation>
        <location evidence="1">Nucleus</location>
    </subcellularLocation>
</comment>
<dbReference type="SUPFAM" id="SSF57850">
    <property type="entry name" value="RING/U-box"/>
    <property type="match status" value="1"/>
</dbReference>
<name>A0A7N0V881_KALFE</name>
<dbReference type="InterPro" id="IPR026846">
    <property type="entry name" value="Nse2(Mms21)"/>
</dbReference>
<dbReference type="GO" id="GO:0048509">
    <property type="term" value="P:regulation of meristem development"/>
    <property type="evidence" value="ECO:0007669"/>
    <property type="project" value="EnsemblPlants"/>
</dbReference>
<dbReference type="UniPathway" id="UPA00886"/>
<proteinExistence type="inferred from homology"/>
<evidence type="ECO:0000256" key="10">
    <source>
        <dbReference type="PROSITE-ProRule" id="PRU00452"/>
    </source>
</evidence>
<comment type="similarity">
    <text evidence="3">Belongs to the NSE2 family.</text>
</comment>
<dbReference type="Gramene" id="Kaladp0192s0023.1.v1.1">
    <property type="protein sequence ID" value="Kaladp0192s0023.1.v1.1"/>
    <property type="gene ID" value="Kaladp0192s0023.v1.1"/>
</dbReference>